<dbReference type="EMBL" id="AP009389">
    <property type="protein sequence ID" value="BAF60009.1"/>
    <property type="molecule type" value="Genomic_DNA"/>
</dbReference>
<keyword evidence="1 2" id="KW-0663">Pyridoxal phosphate</keyword>
<comment type="cofactor">
    <cofactor evidence="3">
        <name>pyridoxal 5'-phosphate</name>
        <dbReference type="ChEBI" id="CHEBI:597326"/>
    </cofactor>
</comment>
<dbReference type="Proteomes" id="UP000006556">
    <property type="component" value="Chromosome"/>
</dbReference>
<dbReference type="KEGG" id="pth:PTH_1828"/>
<keyword evidence="7" id="KW-1185">Reference proteome</keyword>
<dbReference type="InterPro" id="IPR029066">
    <property type="entry name" value="PLP-binding_barrel"/>
</dbReference>
<dbReference type="AlphaFoldDB" id="A5D187"/>
<dbReference type="Pfam" id="PF01168">
    <property type="entry name" value="Ala_racemase_N"/>
    <property type="match status" value="1"/>
</dbReference>
<dbReference type="NCBIfam" id="TIGR00044">
    <property type="entry name" value="YggS family pyridoxal phosphate-dependent enzyme"/>
    <property type="match status" value="1"/>
</dbReference>
<feature type="modified residue" description="N6-(pyridoxal phosphate)lysine" evidence="2 3">
    <location>
        <position position="35"/>
    </location>
</feature>
<evidence type="ECO:0000313" key="7">
    <source>
        <dbReference type="Proteomes" id="UP000006556"/>
    </source>
</evidence>
<dbReference type="eggNOG" id="COG0325">
    <property type="taxonomic scope" value="Bacteria"/>
</dbReference>
<evidence type="ECO:0000256" key="1">
    <source>
        <dbReference type="ARBA" id="ARBA00022898"/>
    </source>
</evidence>
<dbReference type="InterPro" id="IPR001608">
    <property type="entry name" value="Ala_racemase_N"/>
</dbReference>
<name>A5D187_PELTS</name>
<dbReference type="GO" id="GO:0030170">
    <property type="term" value="F:pyridoxal phosphate binding"/>
    <property type="evidence" value="ECO:0007669"/>
    <property type="project" value="UniProtKB-UniRule"/>
</dbReference>
<dbReference type="InterPro" id="IPR011078">
    <property type="entry name" value="PyrdxlP_homeostasis"/>
</dbReference>
<comment type="function">
    <text evidence="2">Pyridoxal 5'-phosphate (PLP)-binding protein, which is involved in PLP homeostasis.</text>
</comment>
<protein>
    <recommendedName>
        <fullName evidence="2">Pyridoxal phosphate homeostasis protein</fullName>
        <shortName evidence="2">PLP homeostasis protein</shortName>
    </recommendedName>
</protein>
<gene>
    <name evidence="6" type="ordered locus">PTH_1828</name>
</gene>
<evidence type="ECO:0000256" key="2">
    <source>
        <dbReference type="HAMAP-Rule" id="MF_02087"/>
    </source>
</evidence>
<sequence length="226" mass="24473">MSVLENLNRVRRRIDAAAGRAGRNPEEIKLVAVTKTVAVETIREVLSGGVCCLGESRVQEFLQKYGQLPAGVEWHFIGHLQTNKVKKIIGKVSLIHSLDRWSLAEALSRAACEAGTAARVLVQVNIAGEKTKYGLLPSETPQFVAEAARLPGLEVMGLMTIAPWCENAEEVRPVFRQLKELAGKLTGLEGVKMDYLSMGMSGDFEVAVEEGANIVRVGSAIFGGRS</sequence>
<reference evidence="7" key="1">
    <citation type="journal article" date="2008" name="Genome Res.">
        <title>The genome of Pelotomaculum thermopropionicum reveals niche-associated evolution in anaerobic microbiota.</title>
        <authorList>
            <person name="Kosaka T."/>
            <person name="Kato S."/>
            <person name="Shimoyama T."/>
            <person name="Ishii S."/>
            <person name="Abe T."/>
            <person name="Watanabe K."/>
        </authorList>
    </citation>
    <scope>NUCLEOTIDE SEQUENCE [LARGE SCALE GENOMIC DNA]</scope>
    <source>
        <strain evidence="7">DSM 13744 / JCM 10971 / SI</strain>
    </source>
</reference>
<dbReference type="PIRSF" id="PIRSF004848">
    <property type="entry name" value="YBL036c_PLPDEIII"/>
    <property type="match status" value="1"/>
</dbReference>
<comment type="similarity">
    <text evidence="2 4">Belongs to the pyridoxal phosphate-binding protein YggS/PROSC family.</text>
</comment>
<dbReference type="HAMAP" id="MF_02087">
    <property type="entry name" value="PLP_homeostasis"/>
    <property type="match status" value="1"/>
</dbReference>
<dbReference type="STRING" id="370438.PTH_1828"/>
<evidence type="ECO:0000256" key="4">
    <source>
        <dbReference type="RuleBase" id="RU004514"/>
    </source>
</evidence>
<dbReference type="Gene3D" id="3.20.20.10">
    <property type="entry name" value="Alanine racemase"/>
    <property type="match status" value="1"/>
</dbReference>
<accession>A5D187</accession>
<organism evidence="6 7">
    <name type="scientific">Pelotomaculum thermopropionicum (strain DSM 13744 / JCM 10971 / SI)</name>
    <dbReference type="NCBI Taxonomy" id="370438"/>
    <lineage>
        <taxon>Bacteria</taxon>
        <taxon>Bacillati</taxon>
        <taxon>Bacillota</taxon>
        <taxon>Clostridia</taxon>
        <taxon>Eubacteriales</taxon>
        <taxon>Desulfotomaculaceae</taxon>
        <taxon>Pelotomaculum</taxon>
    </lineage>
</organism>
<proteinExistence type="inferred from homology"/>
<dbReference type="SUPFAM" id="SSF51419">
    <property type="entry name" value="PLP-binding barrel"/>
    <property type="match status" value="1"/>
</dbReference>
<evidence type="ECO:0000259" key="5">
    <source>
        <dbReference type="Pfam" id="PF01168"/>
    </source>
</evidence>
<evidence type="ECO:0000313" key="6">
    <source>
        <dbReference type="EMBL" id="BAF60009.1"/>
    </source>
</evidence>
<feature type="domain" description="Alanine racemase N-terminal" evidence="5">
    <location>
        <begin position="6"/>
        <end position="225"/>
    </location>
</feature>
<dbReference type="HOGENOM" id="CLU_059988_1_0_9"/>
<dbReference type="PANTHER" id="PTHR10146">
    <property type="entry name" value="PROLINE SYNTHETASE CO-TRANSCRIBED BACTERIAL HOMOLOG PROTEIN"/>
    <property type="match status" value="1"/>
</dbReference>
<dbReference type="CDD" id="cd00635">
    <property type="entry name" value="PLPDE_III_YBL036c_like"/>
    <property type="match status" value="1"/>
</dbReference>
<evidence type="ECO:0000256" key="3">
    <source>
        <dbReference type="PIRSR" id="PIRSR004848-1"/>
    </source>
</evidence>
<dbReference type="PROSITE" id="PS01211">
    <property type="entry name" value="UPF0001"/>
    <property type="match status" value="1"/>
</dbReference>
<dbReference type="PANTHER" id="PTHR10146:SF14">
    <property type="entry name" value="PYRIDOXAL PHOSPHATE HOMEOSTASIS PROTEIN"/>
    <property type="match status" value="1"/>
</dbReference>
<dbReference type="FunFam" id="3.20.20.10:FF:000018">
    <property type="entry name" value="Pyridoxal phosphate homeostasis protein"/>
    <property type="match status" value="1"/>
</dbReference>